<accession>A0A0D6Q922</accession>
<comment type="similarity">
    <text evidence="1">Belongs to the mandelate racemase/muconate lactonizing enzyme family.</text>
</comment>
<proteinExistence type="inferred from homology"/>
<dbReference type="GO" id="GO:0016854">
    <property type="term" value="F:racemase and epimerase activity"/>
    <property type="evidence" value="ECO:0007669"/>
    <property type="project" value="UniProtKB-ARBA"/>
</dbReference>
<dbReference type="InterPro" id="IPR029065">
    <property type="entry name" value="Enolase_C-like"/>
</dbReference>
<name>A0A0D6Q922_KOMXY</name>
<dbReference type="InterPro" id="IPR013341">
    <property type="entry name" value="Mandelate_racemase_N_dom"/>
</dbReference>
<dbReference type="GO" id="GO:0046872">
    <property type="term" value="F:metal ion binding"/>
    <property type="evidence" value="ECO:0007669"/>
    <property type="project" value="UniProtKB-KW"/>
</dbReference>
<comment type="caution">
    <text evidence="6">The sequence shown here is derived from an EMBL/GenBank/DDBJ whole genome shotgun (WGS) entry which is preliminary data.</text>
</comment>
<evidence type="ECO:0000259" key="5">
    <source>
        <dbReference type="SMART" id="SM01193"/>
    </source>
</evidence>
<dbReference type="RefSeq" id="WP_048856458.1">
    <property type="nucleotide sequence ID" value="NZ_BANJ01000038.1"/>
</dbReference>
<dbReference type="PANTHER" id="PTHR48073">
    <property type="entry name" value="O-SUCCINYLBENZOATE SYNTHASE-RELATED"/>
    <property type="match status" value="1"/>
</dbReference>
<dbReference type="GO" id="GO:0006518">
    <property type="term" value="P:peptide metabolic process"/>
    <property type="evidence" value="ECO:0007669"/>
    <property type="project" value="UniProtKB-ARBA"/>
</dbReference>
<feature type="domain" description="Enolase N-terminal" evidence="5">
    <location>
        <begin position="32"/>
        <end position="130"/>
    </location>
</feature>
<dbReference type="Gene3D" id="3.20.20.120">
    <property type="entry name" value="Enolase-like C-terminal domain"/>
    <property type="match status" value="1"/>
</dbReference>
<dbReference type="SUPFAM" id="SSF51604">
    <property type="entry name" value="Enolase C-terminal domain-like"/>
    <property type="match status" value="1"/>
</dbReference>
<reference evidence="6 7" key="1">
    <citation type="submission" date="2012-11" db="EMBL/GenBank/DDBJ databases">
        <title>Whole genome sequence of Gluconacetobacter xylinus NBRC 13693.</title>
        <authorList>
            <person name="Azuma Y."/>
            <person name="Higashiura N."/>
            <person name="Hirakawa H."/>
            <person name="Matsushita K."/>
        </authorList>
    </citation>
    <scope>NUCLEOTIDE SEQUENCE [LARGE SCALE GENOMIC DNA]</scope>
    <source>
        <strain evidence="6 7">NBRC 13693</strain>
    </source>
</reference>
<gene>
    <name evidence="6" type="ORF">Gxy13693_038_003</name>
</gene>
<dbReference type="SFLD" id="SFLDG00180">
    <property type="entry name" value="muconate_cycloisomerase"/>
    <property type="match status" value="1"/>
</dbReference>
<dbReference type="AlphaFoldDB" id="A0A0D6Q922"/>
<evidence type="ECO:0000313" key="6">
    <source>
        <dbReference type="EMBL" id="GAO00033.1"/>
    </source>
</evidence>
<sequence>MKIISITAFPFSLPTRRDFRWAGMLGNLGNFVAVRVETENGVVGWGEATPLPDWGGDFGRHAGETVKTVIEMVQNVLGPALIGSDVSDVTRATQIMNHVAVGNVYAKCAVSIALYDAWGKVTGLPVYRLLGGKVRDGVAVAHMVGLMPQAEAVQEAVMAVEDGVGTLQIKGGVDSARDISLITELRRLLGDGITLRMDANQGYGHGKNASRVVRQLTDAGVSLVEQPSQGLRYMSEVTASSSVPIVADESCWDIHDAYDVVRERAADCFSIYLAKAGGFGGACKVADFAESHLMACDVNGSIESAIGTAANVHFALARPSVSLAAVIAISAPSGTHPYRVAGHYYDDDVLAEPMAVKDGALLPLDAPGLGIVVDEEKLQSFRSDK</sequence>
<dbReference type="Proteomes" id="UP000032683">
    <property type="component" value="Unassembled WGS sequence"/>
</dbReference>
<dbReference type="InterPro" id="IPR013342">
    <property type="entry name" value="Mandelate_racemase_C"/>
</dbReference>
<organism evidence="6 7">
    <name type="scientific">Komagataeibacter xylinus NBRC 13693</name>
    <dbReference type="NCBI Taxonomy" id="1234668"/>
    <lineage>
        <taxon>Bacteria</taxon>
        <taxon>Pseudomonadati</taxon>
        <taxon>Pseudomonadota</taxon>
        <taxon>Alphaproteobacteria</taxon>
        <taxon>Acetobacterales</taxon>
        <taxon>Acetobacteraceae</taxon>
        <taxon>Komagataeibacter</taxon>
    </lineage>
</organism>
<dbReference type="Pfam" id="PF13378">
    <property type="entry name" value="MR_MLE_C"/>
    <property type="match status" value="1"/>
</dbReference>
<dbReference type="InterPro" id="IPR029017">
    <property type="entry name" value="Enolase-like_N"/>
</dbReference>
<dbReference type="InterPro" id="IPR036849">
    <property type="entry name" value="Enolase-like_C_sf"/>
</dbReference>
<feature type="domain" description="Mandelate racemase/muconate lactonizing enzyme C-terminal" evidence="4">
    <location>
        <begin position="150"/>
        <end position="244"/>
    </location>
</feature>
<dbReference type="EMBL" id="BANJ01000038">
    <property type="protein sequence ID" value="GAO00033.1"/>
    <property type="molecule type" value="Genomic_DNA"/>
</dbReference>
<evidence type="ECO:0000256" key="2">
    <source>
        <dbReference type="ARBA" id="ARBA00022723"/>
    </source>
</evidence>
<dbReference type="SFLD" id="SFLDS00001">
    <property type="entry name" value="Enolase"/>
    <property type="match status" value="1"/>
</dbReference>
<dbReference type="Pfam" id="PF02746">
    <property type="entry name" value="MR_MLE_N"/>
    <property type="match status" value="1"/>
</dbReference>
<evidence type="ECO:0000256" key="1">
    <source>
        <dbReference type="ARBA" id="ARBA00008031"/>
    </source>
</evidence>
<dbReference type="Gene3D" id="3.30.390.10">
    <property type="entry name" value="Enolase-like, N-terminal domain"/>
    <property type="match status" value="1"/>
</dbReference>
<keyword evidence="2" id="KW-0479">Metal-binding</keyword>
<dbReference type="SUPFAM" id="SSF54826">
    <property type="entry name" value="Enolase N-terminal domain-like"/>
    <property type="match status" value="1"/>
</dbReference>
<dbReference type="PANTHER" id="PTHR48073:SF2">
    <property type="entry name" value="O-SUCCINYLBENZOATE SYNTHASE"/>
    <property type="match status" value="1"/>
</dbReference>
<evidence type="ECO:0000313" key="7">
    <source>
        <dbReference type="Proteomes" id="UP000032683"/>
    </source>
</evidence>
<protein>
    <submittedName>
        <fullName evidence="6">Muconate cycloisomerase</fullName>
    </submittedName>
</protein>
<evidence type="ECO:0000259" key="4">
    <source>
        <dbReference type="SMART" id="SM00922"/>
    </source>
</evidence>
<dbReference type="SMART" id="SM01193">
    <property type="entry name" value="Enolase_N"/>
    <property type="match status" value="1"/>
</dbReference>
<dbReference type="SMART" id="SM00922">
    <property type="entry name" value="MR_MLE"/>
    <property type="match status" value="1"/>
</dbReference>
<keyword evidence="3 6" id="KW-0413">Isomerase</keyword>
<evidence type="ECO:0000256" key="3">
    <source>
        <dbReference type="ARBA" id="ARBA00023235"/>
    </source>
</evidence>
<dbReference type="InterPro" id="IPR020811">
    <property type="entry name" value="Enolase_N"/>
</dbReference>